<organism evidence="2 3">
    <name type="scientific">Xylophilus rhododendri</name>
    <dbReference type="NCBI Taxonomy" id="2697032"/>
    <lineage>
        <taxon>Bacteria</taxon>
        <taxon>Pseudomonadati</taxon>
        <taxon>Pseudomonadota</taxon>
        <taxon>Betaproteobacteria</taxon>
        <taxon>Burkholderiales</taxon>
        <taxon>Xylophilus</taxon>
    </lineage>
</organism>
<dbReference type="KEGG" id="xyk:GT347_04550"/>
<evidence type="ECO:0008006" key="4">
    <source>
        <dbReference type="Google" id="ProtNLM"/>
    </source>
</evidence>
<dbReference type="AlphaFoldDB" id="A0A857J2M3"/>
<evidence type="ECO:0000313" key="2">
    <source>
        <dbReference type="EMBL" id="QHI97312.1"/>
    </source>
</evidence>
<name>A0A857J2M3_9BURK</name>
<dbReference type="Proteomes" id="UP000464787">
    <property type="component" value="Chromosome"/>
</dbReference>
<sequence>MHKFVKRTRAALVACVVLSLSACGGGNSVVANDIAAPVGGAPAGEAATAGTPAAPGGPGPAPAAIMTLGDAIRAAEAAGQLPRLNRERTVAGPDADANGVRDDIDAYVAALPSPAEQRGALLQLSRALQVAMLADTGQQSGLIAATRGIAKAVACIHQVYPTGESSRSVRTVEKFTVNTRTRFDAYERFNVAISGTSTVYPRGDVCEN</sequence>
<keyword evidence="1" id="KW-0732">Signal</keyword>
<dbReference type="EMBL" id="CP047650">
    <property type="protein sequence ID" value="QHI97312.1"/>
    <property type="molecule type" value="Genomic_DNA"/>
</dbReference>
<feature type="signal peptide" evidence="1">
    <location>
        <begin position="1"/>
        <end position="22"/>
    </location>
</feature>
<dbReference type="RefSeq" id="WP_160550830.1">
    <property type="nucleotide sequence ID" value="NZ_CP047650.1"/>
</dbReference>
<evidence type="ECO:0000313" key="3">
    <source>
        <dbReference type="Proteomes" id="UP000464787"/>
    </source>
</evidence>
<proteinExistence type="predicted"/>
<dbReference type="PROSITE" id="PS51257">
    <property type="entry name" value="PROKAR_LIPOPROTEIN"/>
    <property type="match status" value="1"/>
</dbReference>
<evidence type="ECO:0000256" key="1">
    <source>
        <dbReference type="SAM" id="SignalP"/>
    </source>
</evidence>
<keyword evidence="3" id="KW-1185">Reference proteome</keyword>
<accession>A0A857J2M3</accession>
<protein>
    <recommendedName>
        <fullName evidence="4">Lipoprotein</fullName>
    </recommendedName>
</protein>
<reference evidence="2 3" key="1">
    <citation type="submission" date="2020-01" db="EMBL/GenBank/DDBJ databases">
        <title>Genome sequencing of strain KACC 21265.</title>
        <authorList>
            <person name="Heo J."/>
            <person name="Kim S.-J."/>
            <person name="Kim J.-S."/>
            <person name="Hong S.-B."/>
            <person name="Kwon S.-W."/>
        </authorList>
    </citation>
    <scope>NUCLEOTIDE SEQUENCE [LARGE SCALE GENOMIC DNA]</scope>
    <source>
        <strain evidence="2 3">KACC 21265</strain>
    </source>
</reference>
<gene>
    <name evidence="2" type="ORF">GT347_04550</name>
</gene>
<feature type="chain" id="PRO_5032930576" description="Lipoprotein" evidence="1">
    <location>
        <begin position="23"/>
        <end position="208"/>
    </location>
</feature>